<proteinExistence type="predicted"/>
<accession>K0T2Y3</accession>
<evidence type="ECO:0000256" key="1">
    <source>
        <dbReference type="SAM" id="MobiDB-lite"/>
    </source>
</evidence>
<reference evidence="2 3" key="1">
    <citation type="journal article" date="2012" name="Genome Biol.">
        <title>Genome and low-iron response of an oceanic diatom adapted to chronic iron limitation.</title>
        <authorList>
            <person name="Lommer M."/>
            <person name="Specht M."/>
            <person name="Roy A.S."/>
            <person name="Kraemer L."/>
            <person name="Andreson R."/>
            <person name="Gutowska M.A."/>
            <person name="Wolf J."/>
            <person name="Bergner S.V."/>
            <person name="Schilhabel M.B."/>
            <person name="Klostermeier U.C."/>
            <person name="Beiko R.G."/>
            <person name="Rosenstiel P."/>
            <person name="Hippler M."/>
            <person name="Laroche J."/>
        </authorList>
    </citation>
    <scope>NUCLEOTIDE SEQUENCE [LARGE SCALE GENOMIC DNA]</scope>
    <source>
        <strain evidence="2 3">CCMP1005</strain>
    </source>
</reference>
<evidence type="ECO:0000313" key="3">
    <source>
        <dbReference type="Proteomes" id="UP000266841"/>
    </source>
</evidence>
<feature type="compositionally biased region" description="Basic and acidic residues" evidence="1">
    <location>
        <begin position="54"/>
        <end position="100"/>
    </location>
</feature>
<name>K0T2Y3_THAOC</name>
<gene>
    <name evidence="2" type="ORF">THAOC_11291</name>
</gene>
<feature type="compositionally biased region" description="Polar residues" evidence="1">
    <location>
        <begin position="11"/>
        <end position="22"/>
    </location>
</feature>
<dbReference type="Proteomes" id="UP000266841">
    <property type="component" value="Unassembled WGS sequence"/>
</dbReference>
<dbReference type="EMBL" id="AGNL01012853">
    <property type="protein sequence ID" value="EJK67651.1"/>
    <property type="molecule type" value="Genomic_DNA"/>
</dbReference>
<feature type="region of interest" description="Disordered" evidence="1">
    <location>
        <begin position="1"/>
        <end position="124"/>
    </location>
</feature>
<dbReference type="AlphaFoldDB" id="K0T2Y3"/>
<evidence type="ECO:0000313" key="2">
    <source>
        <dbReference type="EMBL" id="EJK67651.1"/>
    </source>
</evidence>
<keyword evidence="3" id="KW-1185">Reference proteome</keyword>
<protein>
    <submittedName>
        <fullName evidence="2">Uncharacterized protein</fullName>
    </submittedName>
</protein>
<organism evidence="2 3">
    <name type="scientific">Thalassiosira oceanica</name>
    <name type="common">Marine diatom</name>
    <dbReference type="NCBI Taxonomy" id="159749"/>
    <lineage>
        <taxon>Eukaryota</taxon>
        <taxon>Sar</taxon>
        <taxon>Stramenopiles</taxon>
        <taxon>Ochrophyta</taxon>
        <taxon>Bacillariophyta</taxon>
        <taxon>Coscinodiscophyceae</taxon>
        <taxon>Thalassiosirophycidae</taxon>
        <taxon>Thalassiosirales</taxon>
        <taxon>Thalassiosiraceae</taxon>
        <taxon>Thalassiosira</taxon>
    </lineage>
</organism>
<comment type="caution">
    <text evidence="2">The sequence shown here is derived from an EMBL/GenBank/DDBJ whole genome shotgun (WGS) entry which is preliminary data.</text>
</comment>
<sequence>MDRRGGAASSAGVSQQHCSSPLASCPHVASSSPCSTIYAPVERHPSAFFFRGDPPPRTDAREARLRHEPVGEHAPPEREETERQQRGEEERAEVGDEAVRAGRLGAGHGAEEREEGAAVARRGR</sequence>
<feature type="non-terminal residue" evidence="2">
    <location>
        <position position="124"/>
    </location>
</feature>